<sequence>MAAGPKKCDPGEQAAEIIACGGEDGVHGIAGAPFEVVAVHSVVGFEMSDNGLDGGAAAQLTFDLRGDTALLISTEK</sequence>
<accession>A0A0D6PM26</accession>
<evidence type="ECO:0000313" key="2">
    <source>
        <dbReference type="Proteomes" id="UP000032668"/>
    </source>
</evidence>
<keyword evidence="2" id="KW-1185">Reference proteome</keyword>
<name>A0A0D6PM26_9PROT</name>
<organism evidence="1 2">
    <name type="scientific">Acidocella aminolytica 101 = DSM 11237</name>
    <dbReference type="NCBI Taxonomy" id="1120923"/>
    <lineage>
        <taxon>Bacteria</taxon>
        <taxon>Pseudomonadati</taxon>
        <taxon>Pseudomonadota</taxon>
        <taxon>Alphaproteobacteria</taxon>
        <taxon>Acetobacterales</taxon>
        <taxon>Acidocellaceae</taxon>
        <taxon>Acidocella</taxon>
    </lineage>
</organism>
<reference evidence="1 2" key="1">
    <citation type="submission" date="2012-11" db="EMBL/GenBank/DDBJ databases">
        <title>Whole genome sequence of Acidocella aminolytica 101 = DSM 11237.</title>
        <authorList>
            <person name="Azuma Y."/>
            <person name="Higashiura N."/>
            <person name="Hirakawa H."/>
            <person name="Matsushita K."/>
        </authorList>
    </citation>
    <scope>NUCLEOTIDE SEQUENCE [LARGE SCALE GENOMIC DNA]</scope>
    <source>
        <strain evidence="2">101 / DSM 11237</strain>
    </source>
</reference>
<dbReference type="EMBL" id="BANC01000245">
    <property type="protein sequence ID" value="GAN82278.1"/>
    <property type="molecule type" value="Genomic_DNA"/>
</dbReference>
<dbReference type="Proteomes" id="UP000032668">
    <property type="component" value="Unassembled WGS sequence"/>
</dbReference>
<gene>
    <name evidence="1" type="ORF">Aam_254_001</name>
</gene>
<comment type="caution">
    <text evidence="1">The sequence shown here is derived from an EMBL/GenBank/DDBJ whole genome shotgun (WGS) entry which is preliminary data.</text>
</comment>
<protein>
    <submittedName>
        <fullName evidence="1">Uncharacterized protein</fullName>
    </submittedName>
</protein>
<proteinExistence type="predicted"/>
<evidence type="ECO:0000313" key="1">
    <source>
        <dbReference type="EMBL" id="GAN82278.1"/>
    </source>
</evidence>
<dbReference type="AlphaFoldDB" id="A0A0D6PM26"/>